<keyword evidence="1" id="KW-0175">Coiled coil</keyword>
<sequence>MSSIENNDNNNNAVDAGSTDEAEDEEYPKNVYIMKSNNQLRELHTLLRDRTTCRSDFKFYADRLIRLIVEAALDQLPYIPCEIITPTGHSFSGLRHEKGTLCVSLMRSGEAMEKGLRECCRSIRIGKILINDGQVIYAKLPADTHRRHILVTYPVITTGSTVITGLEVLLKDYQCKQSNIILITLFSTPDEISGIAPNHFGQKYFENETNKRKLQQRQVKLDENQSKEQSTLAKLQECVHIVEQSQFEKNEAIVERDQMKIELVETQKRLKKFIDEMNEKINIEKQKIEQIYEEKLKENIEKIRQVEERCSQYELTIDRLAREKTSLATDLDEWKNRIQRQEIDLNQASDSVKLQVQKAMRERDQANSNTMQIRTDFEKLLLQRLELKTTSPTHIYEYLLLGSTQNRLNDIEGELLNSKKHCLELTEEINRLTRENLMLKSIKQTLERSREENIDAITVILNKREQDYRTTIENLELQRHQSLSSLEDLVCNQNTILSKLRLYSRQLTNEIETILEQKNEIVQEITVENQELRMKLSNAYQRLEQTDTQLLQHNDTHIKLKQRLIELNNKIKEYENIINQIKTKDLIDYQQRLAYMSQRS</sequence>
<comment type="caution">
    <text evidence="4">The sequence shown here is derived from an EMBL/GenBank/DDBJ whole genome shotgun (WGS) entry which is preliminary data.</text>
</comment>
<dbReference type="PANTHER" id="PTHR34343:SF1">
    <property type="entry name" value="SEROLOGICALLY DEFINED COLON CANCER ANTIGEN 8"/>
    <property type="match status" value="1"/>
</dbReference>
<feature type="coiled-coil region" evidence="1">
    <location>
        <begin position="504"/>
        <end position="584"/>
    </location>
</feature>
<evidence type="ECO:0000256" key="2">
    <source>
        <dbReference type="SAM" id="MobiDB-lite"/>
    </source>
</evidence>
<feature type="coiled-coil region" evidence="1">
    <location>
        <begin position="249"/>
        <end position="369"/>
    </location>
</feature>
<feature type="domain" description="Phosphoribosyltransferase" evidence="3">
    <location>
        <begin position="36"/>
        <end position="198"/>
    </location>
</feature>
<dbReference type="SUPFAM" id="SSF53271">
    <property type="entry name" value="PRTase-like"/>
    <property type="match status" value="1"/>
</dbReference>
<reference evidence="4" key="1">
    <citation type="submission" date="2021-02" db="EMBL/GenBank/DDBJ databases">
        <authorList>
            <person name="Nowell W R."/>
        </authorList>
    </citation>
    <scope>NUCLEOTIDE SEQUENCE</scope>
</reference>
<dbReference type="Pfam" id="PF15964">
    <property type="entry name" value="CCCAP"/>
    <property type="match status" value="1"/>
</dbReference>
<dbReference type="GO" id="GO:0035148">
    <property type="term" value="P:tube formation"/>
    <property type="evidence" value="ECO:0007669"/>
    <property type="project" value="TreeGrafter"/>
</dbReference>
<dbReference type="GO" id="GO:0005813">
    <property type="term" value="C:centrosome"/>
    <property type="evidence" value="ECO:0007669"/>
    <property type="project" value="InterPro"/>
</dbReference>
<feature type="compositionally biased region" description="Low complexity" evidence="2">
    <location>
        <begin position="1"/>
        <end position="12"/>
    </location>
</feature>
<feature type="region of interest" description="Disordered" evidence="2">
    <location>
        <begin position="1"/>
        <end position="26"/>
    </location>
</feature>
<evidence type="ECO:0000259" key="3">
    <source>
        <dbReference type="Pfam" id="PF14681"/>
    </source>
</evidence>
<dbReference type="GO" id="GO:0001764">
    <property type="term" value="P:neuron migration"/>
    <property type="evidence" value="ECO:0007669"/>
    <property type="project" value="TreeGrafter"/>
</dbReference>
<dbReference type="CDD" id="cd06223">
    <property type="entry name" value="PRTases_typeI"/>
    <property type="match status" value="1"/>
</dbReference>
<feature type="coiled-coil region" evidence="1">
    <location>
        <begin position="415"/>
        <end position="452"/>
    </location>
</feature>
<dbReference type="InterPro" id="IPR000836">
    <property type="entry name" value="PRTase_dom"/>
</dbReference>
<proteinExistence type="predicted"/>
<organism evidence="4 5">
    <name type="scientific">Rotaria sordida</name>
    <dbReference type="NCBI Taxonomy" id="392033"/>
    <lineage>
        <taxon>Eukaryota</taxon>
        <taxon>Metazoa</taxon>
        <taxon>Spiralia</taxon>
        <taxon>Gnathifera</taxon>
        <taxon>Rotifera</taxon>
        <taxon>Eurotatoria</taxon>
        <taxon>Bdelloidea</taxon>
        <taxon>Philodinida</taxon>
        <taxon>Philodinidae</taxon>
        <taxon>Rotaria</taxon>
    </lineage>
</organism>
<evidence type="ECO:0000313" key="5">
    <source>
        <dbReference type="Proteomes" id="UP000663889"/>
    </source>
</evidence>
<dbReference type="Gene3D" id="3.40.50.2020">
    <property type="match status" value="1"/>
</dbReference>
<evidence type="ECO:0000313" key="4">
    <source>
        <dbReference type="EMBL" id="CAF1067865.1"/>
    </source>
</evidence>
<name>A0A814LPI3_9BILA</name>
<dbReference type="InterPro" id="IPR029057">
    <property type="entry name" value="PRTase-like"/>
</dbReference>
<dbReference type="EMBL" id="CAJNOU010000697">
    <property type="protein sequence ID" value="CAF1067865.1"/>
    <property type="molecule type" value="Genomic_DNA"/>
</dbReference>
<dbReference type="AlphaFoldDB" id="A0A814LPI3"/>
<dbReference type="InterPro" id="IPR031887">
    <property type="entry name" value="SDCCAG8"/>
</dbReference>
<dbReference type="Pfam" id="PF14681">
    <property type="entry name" value="UPRTase"/>
    <property type="match status" value="1"/>
</dbReference>
<evidence type="ECO:0000256" key="1">
    <source>
        <dbReference type="SAM" id="Coils"/>
    </source>
</evidence>
<gene>
    <name evidence="4" type="ORF">SEV965_LOCUS14197</name>
</gene>
<dbReference type="GO" id="GO:0007098">
    <property type="term" value="P:centrosome cycle"/>
    <property type="evidence" value="ECO:0007669"/>
    <property type="project" value="InterPro"/>
</dbReference>
<accession>A0A814LPI3</accession>
<dbReference type="PANTHER" id="PTHR34343">
    <property type="entry name" value="SEROLOGICALLY DEFINED COLON CANCER ANTIGEN 8"/>
    <property type="match status" value="1"/>
</dbReference>
<dbReference type="Proteomes" id="UP000663889">
    <property type="component" value="Unassembled WGS sequence"/>
</dbReference>
<protein>
    <recommendedName>
        <fullName evidence="3">Phosphoribosyltransferase domain-containing protein</fullName>
    </recommendedName>
</protein>
<dbReference type="GO" id="GO:0005814">
    <property type="term" value="C:centriole"/>
    <property type="evidence" value="ECO:0007669"/>
    <property type="project" value="TreeGrafter"/>
</dbReference>
<dbReference type="GO" id="GO:0030010">
    <property type="term" value="P:establishment of cell polarity"/>
    <property type="evidence" value="ECO:0007669"/>
    <property type="project" value="TreeGrafter"/>
</dbReference>